<sequence>MSRNNLGYMERGSQNRKSQLYREKSSTSSNTGRDLRRVFPNAEDVAWGRMYQEIQSPNSSPHTQNPQVGVMVPNSRYPNRPQSSLSSAIGSTVVDGCGGKCQTCENVCYFFLQLVFTMGILIGISLCIAGSVLRKSAAKNLQVLVYIGVLVSLVSALLLGIQCNARKNAKNRKKALWTAKRAPIPMDTLNIQGGGTSALPQQQPLMVVQDNRTQRVVQVPQVSIDVQRQINFTVSPDSSIDEQGIPWWRRKDLKK</sequence>
<accession>A0ABD2N3Y7</accession>
<organism evidence="3 4">
    <name type="scientific">Cryptolaemus montrouzieri</name>
    <dbReference type="NCBI Taxonomy" id="559131"/>
    <lineage>
        <taxon>Eukaryota</taxon>
        <taxon>Metazoa</taxon>
        <taxon>Ecdysozoa</taxon>
        <taxon>Arthropoda</taxon>
        <taxon>Hexapoda</taxon>
        <taxon>Insecta</taxon>
        <taxon>Pterygota</taxon>
        <taxon>Neoptera</taxon>
        <taxon>Endopterygota</taxon>
        <taxon>Coleoptera</taxon>
        <taxon>Polyphaga</taxon>
        <taxon>Cucujiformia</taxon>
        <taxon>Coccinelloidea</taxon>
        <taxon>Coccinellidae</taxon>
        <taxon>Scymninae</taxon>
        <taxon>Scymnini</taxon>
        <taxon>Cryptolaemus</taxon>
    </lineage>
</organism>
<evidence type="ECO:0000256" key="1">
    <source>
        <dbReference type="SAM" id="MobiDB-lite"/>
    </source>
</evidence>
<feature type="compositionally biased region" description="Polar residues" evidence="1">
    <location>
        <begin position="55"/>
        <end position="67"/>
    </location>
</feature>
<keyword evidence="2" id="KW-1133">Transmembrane helix</keyword>
<feature type="transmembrane region" description="Helical" evidence="2">
    <location>
        <begin position="143"/>
        <end position="161"/>
    </location>
</feature>
<feature type="region of interest" description="Disordered" evidence="1">
    <location>
        <begin position="1"/>
        <end position="35"/>
    </location>
</feature>
<proteinExistence type="predicted"/>
<keyword evidence="2" id="KW-0812">Transmembrane</keyword>
<dbReference type="EMBL" id="JABFTP020000062">
    <property type="protein sequence ID" value="KAL3273125.1"/>
    <property type="molecule type" value="Genomic_DNA"/>
</dbReference>
<comment type="caution">
    <text evidence="3">The sequence shown here is derived from an EMBL/GenBank/DDBJ whole genome shotgun (WGS) entry which is preliminary data.</text>
</comment>
<feature type="transmembrane region" description="Helical" evidence="2">
    <location>
        <begin position="110"/>
        <end position="131"/>
    </location>
</feature>
<dbReference type="Proteomes" id="UP001516400">
    <property type="component" value="Unassembled WGS sequence"/>
</dbReference>
<feature type="region of interest" description="Disordered" evidence="1">
    <location>
        <begin position="55"/>
        <end position="84"/>
    </location>
</feature>
<evidence type="ECO:0000313" key="3">
    <source>
        <dbReference type="EMBL" id="KAL3273125.1"/>
    </source>
</evidence>
<dbReference type="AlphaFoldDB" id="A0ABD2N3Y7"/>
<name>A0ABD2N3Y7_9CUCU</name>
<protein>
    <submittedName>
        <fullName evidence="3">Uncharacterized protein</fullName>
    </submittedName>
</protein>
<keyword evidence="2" id="KW-0472">Membrane</keyword>
<keyword evidence="4" id="KW-1185">Reference proteome</keyword>
<gene>
    <name evidence="3" type="ORF">HHI36_014579</name>
</gene>
<evidence type="ECO:0000313" key="4">
    <source>
        <dbReference type="Proteomes" id="UP001516400"/>
    </source>
</evidence>
<reference evidence="3 4" key="1">
    <citation type="journal article" date="2021" name="BMC Biol.">
        <title>Horizontally acquired antibacterial genes associated with adaptive radiation of ladybird beetles.</title>
        <authorList>
            <person name="Li H.S."/>
            <person name="Tang X.F."/>
            <person name="Huang Y.H."/>
            <person name="Xu Z.Y."/>
            <person name="Chen M.L."/>
            <person name="Du X.Y."/>
            <person name="Qiu B.Y."/>
            <person name="Chen P.T."/>
            <person name="Zhang W."/>
            <person name="Slipinski A."/>
            <person name="Escalona H.E."/>
            <person name="Waterhouse R.M."/>
            <person name="Zwick A."/>
            <person name="Pang H."/>
        </authorList>
    </citation>
    <scope>NUCLEOTIDE SEQUENCE [LARGE SCALE GENOMIC DNA]</scope>
    <source>
        <strain evidence="3">SYSU2018</strain>
    </source>
</reference>
<evidence type="ECO:0000256" key="2">
    <source>
        <dbReference type="SAM" id="Phobius"/>
    </source>
</evidence>